<dbReference type="GO" id="GO:0003743">
    <property type="term" value="F:translation initiation factor activity"/>
    <property type="evidence" value="ECO:0007669"/>
    <property type="project" value="UniProtKB-KW"/>
</dbReference>
<feature type="compositionally biased region" description="Basic residues" evidence="10">
    <location>
        <begin position="336"/>
        <end position="349"/>
    </location>
</feature>
<dbReference type="SUPFAM" id="SSF50447">
    <property type="entry name" value="Translation proteins"/>
    <property type="match status" value="2"/>
</dbReference>
<feature type="binding site" evidence="7">
    <location>
        <begin position="561"/>
        <end position="564"/>
    </location>
    <ligand>
        <name>GTP</name>
        <dbReference type="ChEBI" id="CHEBI:37565"/>
    </ligand>
</feature>
<comment type="function">
    <text evidence="7 8">One of the essential components for the initiation of protein synthesis. Protects formylmethionyl-tRNA from spontaneous hydrolysis and promotes its binding to the 30S ribosomal subunits. Also involved in the hydrolysis of GTP during the formation of the 70S ribosomal complex.</text>
</comment>
<dbReference type="InterPro" id="IPR015760">
    <property type="entry name" value="TIF_IF2"/>
</dbReference>
<dbReference type="SUPFAM" id="SSF52540">
    <property type="entry name" value="P-loop containing nucleoside triphosphate hydrolases"/>
    <property type="match status" value="1"/>
</dbReference>
<dbReference type="InterPro" id="IPR005225">
    <property type="entry name" value="Small_GTP-bd"/>
</dbReference>
<keyword evidence="4 7" id="KW-0547">Nucleotide-binding</keyword>
<feature type="compositionally biased region" description="Low complexity" evidence="10">
    <location>
        <begin position="283"/>
        <end position="295"/>
    </location>
</feature>
<dbReference type="Proteomes" id="UP000830454">
    <property type="component" value="Chromosome"/>
</dbReference>
<evidence type="ECO:0000256" key="3">
    <source>
        <dbReference type="ARBA" id="ARBA00022540"/>
    </source>
</evidence>
<dbReference type="Gene3D" id="3.40.50.10050">
    <property type="entry name" value="Translation initiation factor IF- 2, domain 3"/>
    <property type="match status" value="1"/>
</dbReference>
<dbReference type="InterPro" id="IPR009000">
    <property type="entry name" value="Transl_B-barrel_sf"/>
</dbReference>
<reference evidence="12" key="2">
    <citation type="submission" date="2022-04" db="EMBL/GenBank/DDBJ databases">
        <title>Complete Genome Sequence of Flavobacterium sediminilitoris YSM-43, Isolated from a Tidal Sediment.</title>
        <authorList>
            <person name="Lee P.A."/>
        </authorList>
    </citation>
    <scope>NUCLEOTIDE SEQUENCE</scope>
    <source>
        <strain evidence="12">YSM-43</strain>
    </source>
</reference>
<keyword evidence="9" id="KW-0175">Coiled coil</keyword>
<name>A0ABY4HRQ8_9FLAO</name>
<evidence type="ECO:0000256" key="5">
    <source>
        <dbReference type="ARBA" id="ARBA00022917"/>
    </source>
</evidence>
<evidence type="ECO:0000256" key="2">
    <source>
        <dbReference type="ARBA" id="ARBA00020675"/>
    </source>
</evidence>
<reference evidence="12" key="1">
    <citation type="submission" date="2021-12" db="EMBL/GenBank/DDBJ databases">
        <authorList>
            <person name="Cha I.-T."/>
            <person name="Lee K.-E."/>
            <person name="Park S.-J."/>
        </authorList>
    </citation>
    <scope>NUCLEOTIDE SEQUENCE</scope>
    <source>
        <strain evidence="12">YSM-43</strain>
    </source>
</reference>
<feature type="compositionally biased region" description="Polar residues" evidence="10">
    <location>
        <begin position="214"/>
        <end position="226"/>
    </location>
</feature>
<keyword evidence="13" id="KW-1185">Reference proteome</keyword>
<proteinExistence type="inferred from homology"/>
<feature type="compositionally biased region" description="Basic and acidic residues" evidence="10">
    <location>
        <begin position="182"/>
        <end position="213"/>
    </location>
</feature>
<evidence type="ECO:0000256" key="9">
    <source>
        <dbReference type="SAM" id="Coils"/>
    </source>
</evidence>
<feature type="domain" description="Tr-type G" evidence="11">
    <location>
        <begin position="451"/>
        <end position="621"/>
    </location>
</feature>
<dbReference type="PANTHER" id="PTHR43381">
    <property type="entry name" value="TRANSLATION INITIATION FACTOR IF-2-RELATED"/>
    <property type="match status" value="1"/>
</dbReference>
<keyword evidence="7" id="KW-0963">Cytoplasm</keyword>
<dbReference type="InterPro" id="IPR006847">
    <property type="entry name" value="IF2_N"/>
</dbReference>
<dbReference type="Pfam" id="PF22042">
    <property type="entry name" value="EF-G_D2"/>
    <property type="match status" value="1"/>
</dbReference>
<evidence type="ECO:0000256" key="7">
    <source>
        <dbReference type="HAMAP-Rule" id="MF_00100"/>
    </source>
</evidence>
<feature type="region of interest" description="Disordered" evidence="10">
    <location>
        <begin position="331"/>
        <end position="359"/>
    </location>
</feature>
<dbReference type="Pfam" id="PF04760">
    <property type="entry name" value="IF2_N"/>
    <property type="match status" value="1"/>
</dbReference>
<dbReference type="PROSITE" id="PS51722">
    <property type="entry name" value="G_TR_2"/>
    <property type="match status" value="1"/>
</dbReference>
<dbReference type="InterPro" id="IPR027417">
    <property type="entry name" value="P-loop_NTPase"/>
</dbReference>
<keyword evidence="3 7" id="KW-0396">Initiation factor</keyword>
<accession>A0ABY4HRQ8</accession>
<dbReference type="CDD" id="cd03702">
    <property type="entry name" value="IF2_mtIF2_II"/>
    <property type="match status" value="1"/>
</dbReference>
<feature type="compositionally biased region" description="Basic and acidic residues" evidence="10">
    <location>
        <begin position="233"/>
        <end position="250"/>
    </location>
</feature>
<dbReference type="CDD" id="cd01887">
    <property type="entry name" value="IF2_eIF5B"/>
    <property type="match status" value="1"/>
</dbReference>
<evidence type="ECO:0000256" key="1">
    <source>
        <dbReference type="ARBA" id="ARBA00007733"/>
    </source>
</evidence>
<dbReference type="NCBIfam" id="TIGR00487">
    <property type="entry name" value="IF-2"/>
    <property type="match status" value="1"/>
</dbReference>
<dbReference type="InterPro" id="IPR023115">
    <property type="entry name" value="TIF_IF2_dom3"/>
</dbReference>
<feature type="region of interest" description="Disordered" evidence="10">
    <location>
        <begin position="182"/>
        <end position="305"/>
    </location>
</feature>
<comment type="similarity">
    <text evidence="1 7 8">Belongs to the TRAFAC class translation factor GTPase superfamily. Classic translation factor GTPase family. IF-2 subfamily.</text>
</comment>
<comment type="caution">
    <text evidence="7">Lacks conserved residue(s) required for the propagation of feature annotation.</text>
</comment>
<dbReference type="InterPro" id="IPR000178">
    <property type="entry name" value="TF_IF2_bacterial-like"/>
</dbReference>
<evidence type="ECO:0000256" key="8">
    <source>
        <dbReference type="RuleBase" id="RU000644"/>
    </source>
</evidence>
<keyword evidence="6 7" id="KW-0342">GTP-binding</keyword>
<evidence type="ECO:0000259" key="11">
    <source>
        <dbReference type="PROSITE" id="PS51722"/>
    </source>
</evidence>
<dbReference type="CDD" id="cd03692">
    <property type="entry name" value="mtIF2_IVc"/>
    <property type="match status" value="1"/>
</dbReference>
<feature type="coiled-coil region" evidence="9">
    <location>
        <begin position="65"/>
        <end position="99"/>
    </location>
</feature>
<evidence type="ECO:0000256" key="4">
    <source>
        <dbReference type="ARBA" id="ARBA00022741"/>
    </source>
</evidence>
<dbReference type="PROSITE" id="PS01176">
    <property type="entry name" value="IF2"/>
    <property type="match status" value="1"/>
</dbReference>
<protein>
    <recommendedName>
        <fullName evidence="2 7">Translation initiation factor IF-2</fullName>
    </recommendedName>
</protein>
<feature type="binding site" evidence="7">
    <location>
        <begin position="507"/>
        <end position="511"/>
    </location>
    <ligand>
        <name>GTP</name>
        <dbReference type="ChEBI" id="CHEBI:37565"/>
    </ligand>
</feature>
<dbReference type="Gene3D" id="3.40.50.300">
    <property type="entry name" value="P-loop containing nucleotide triphosphate hydrolases"/>
    <property type="match status" value="1"/>
</dbReference>
<dbReference type="Gene3D" id="2.40.30.10">
    <property type="entry name" value="Translation factors"/>
    <property type="match status" value="2"/>
</dbReference>
<dbReference type="SUPFAM" id="SSF52156">
    <property type="entry name" value="Initiation factor IF2/eIF5b, domain 3"/>
    <property type="match status" value="1"/>
</dbReference>
<organism evidence="12 13">
    <name type="scientific">Flavobacterium sediminilitoris</name>
    <dbReference type="NCBI Taxonomy" id="2024526"/>
    <lineage>
        <taxon>Bacteria</taxon>
        <taxon>Pseudomonadati</taxon>
        <taxon>Bacteroidota</taxon>
        <taxon>Flavobacteriia</taxon>
        <taxon>Flavobacteriales</taxon>
        <taxon>Flavobacteriaceae</taxon>
        <taxon>Flavobacterium</taxon>
    </lineage>
</organism>
<dbReference type="PANTHER" id="PTHR43381:SF5">
    <property type="entry name" value="TR-TYPE G DOMAIN-CONTAINING PROTEIN"/>
    <property type="match status" value="1"/>
</dbReference>
<dbReference type="EMBL" id="CP090145">
    <property type="protein sequence ID" value="UOX35380.1"/>
    <property type="molecule type" value="Genomic_DNA"/>
</dbReference>
<evidence type="ECO:0000313" key="13">
    <source>
        <dbReference type="Proteomes" id="UP000830454"/>
    </source>
</evidence>
<gene>
    <name evidence="7 12" type="primary">infB</name>
    <name evidence="12" type="ORF">LXD69_07630</name>
</gene>
<dbReference type="NCBIfam" id="TIGR00231">
    <property type="entry name" value="small_GTP"/>
    <property type="match status" value="1"/>
</dbReference>
<dbReference type="InterPro" id="IPR036925">
    <property type="entry name" value="TIF_IF2_dom3_sf"/>
</dbReference>
<feature type="binding site" evidence="7">
    <location>
        <begin position="460"/>
        <end position="467"/>
    </location>
    <ligand>
        <name>GTP</name>
        <dbReference type="ChEBI" id="CHEBI:37565"/>
    </ligand>
</feature>
<sequence length="953" mass="105681">MSDKRVIRINKVLRELNISLDRAVDFLKEKDHEIEPSPNAKISQEEYDVLCNQFSADKGKKVASLEVSEEKKKEKEALKRELEKEVELKRQQEEIQKQEVIKAKASLAGPKAVGKIDLNPKKQEQKQQETPIVEEKIKVVAEVKEEKTNAVSNENQVKEETPKVETPKVEVVKVQPKVEIQKKVVEQKPVEKTEAKKEEVKTAEEQAEEDKIKTNYQKLSGTTFTGQKIDLSQFEKVKKKPEDNKKEFKKAGGNHQGNQNKKDGGGNDPNKNKRKRITKPVPGNAGNNAGNAAGGPKKVFSKDRFNKGKKVVVQKTEPTEEEVKNQIKETLERLQGKGKKGSKAAKYRKDKRDSHRQRVDDELQQAELENKILKVTEFVTVGEIASLMDVPITKVIGTCMSLGIMVTMNQRLDAETLSIVADEFGYEVEFITTDIEEAAEVVLDKPEDLKHRAPIVTVMGHVDHGKTSLLDYIREENVIAGESGGITQHIGAYGVQLENGQKIAFLDTPGHEAFTAMRARGAQVTDIAIIVIAADDDIMPQTKEAISHAQAAGVPMIFAINKVDKQTANPEKIKEKLAAMNLLVEDWGGKYQSHDISAKTGLGVKDLLEKVLLEAEVLELTANPDRNAIGTVVEAQLDKGRGYVTTILVQAGTLRIGDYMLAGKNHGKIKAMFDERGHNVTEAGPSTPVSILGLDGAPTAGDKFNVYDDEREAKQIAAKRTQLQREQSVRTQKHITLAEIGRRIALGQFKELNIILKGDVDGSVEALSDSFSKLSTEEIQINIIHKGVGAITESDVLLASASDAIIIGFNVRPQGNAKQLAEKEEIDIRNYSIIYAAIDDLKDAMEGMLSPELKEEITGTAEVRELFKISKVGTIAGCMVTDGKILRNGQIRLIREGVVIYTGELVALKRFKDDVKEVSKGYDCGMQIKGYNDLKEYDVIECFHEVEVKKKLK</sequence>
<dbReference type="InterPro" id="IPR053905">
    <property type="entry name" value="EF-G-like_DII"/>
</dbReference>
<evidence type="ECO:0000256" key="10">
    <source>
        <dbReference type="SAM" id="MobiDB-lite"/>
    </source>
</evidence>
<comment type="subcellular location">
    <subcellularLocation>
        <location evidence="7">Cytoplasm</location>
    </subcellularLocation>
</comment>
<dbReference type="Pfam" id="PF00009">
    <property type="entry name" value="GTP_EFTU"/>
    <property type="match status" value="1"/>
</dbReference>
<evidence type="ECO:0000313" key="12">
    <source>
        <dbReference type="EMBL" id="UOX35380.1"/>
    </source>
</evidence>
<feature type="compositionally biased region" description="Basic and acidic residues" evidence="10">
    <location>
        <begin position="350"/>
        <end position="359"/>
    </location>
</feature>
<dbReference type="HAMAP" id="MF_00100_B">
    <property type="entry name" value="IF_2_B"/>
    <property type="match status" value="1"/>
</dbReference>
<dbReference type="RefSeq" id="WP_045969502.1">
    <property type="nucleotide sequence ID" value="NZ_CP090145.1"/>
</dbReference>
<keyword evidence="5 7" id="KW-0648">Protein biosynthesis</keyword>
<dbReference type="Pfam" id="PF11987">
    <property type="entry name" value="IF-2"/>
    <property type="match status" value="1"/>
</dbReference>
<dbReference type="InterPro" id="IPR044145">
    <property type="entry name" value="IF2_II"/>
</dbReference>
<dbReference type="InterPro" id="IPR000795">
    <property type="entry name" value="T_Tr_GTP-bd_dom"/>
</dbReference>
<evidence type="ECO:0000256" key="6">
    <source>
        <dbReference type="ARBA" id="ARBA00023134"/>
    </source>
</evidence>